<sequence>MRIVNGQLVLDETSVQVDRRERDMGADGPLEVIEESNLTRRVNSATWSKREKTERWDDEETDRFYEALGMFGTDFEMMSKMFAGRSRRMLKNKEDHEKELEVTAAANSALTRERNEAAIAELEREANGEAGADGDKGDKLALKRAKKGKQKYMSRQGGDDEAVVVGTVDDFHFLRP</sequence>
<dbReference type="Proteomes" id="UP000024837">
    <property type="component" value="Unassembled WGS sequence"/>
</dbReference>
<dbReference type="PANTHER" id="PTHR22929">
    <property type="entry name" value="RNA POLYMERASE III TRANSCRIPTION INITIATION FACTOR B"/>
    <property type="match status" value="1"/>
</dbReference>
<dbReference type="Gene3D" id="1.10.10.60">
    <property type="entry name" value="Homeodomain-like"/>
    <property type="match status" value="1"/>
</dbReference>
<dbReference type="EMBL" id="KI966425">
    <property type="protein sequence ID" value="EWC45620.1"/>
    <property type="molecule type" value="Genomic_DNA"/>
</dbReference>
<keyword evidence="1" id="KW-0175">Coiled coil</keyword>
<organism evidence="3 4">
    <name type="scientific">Drechslerella stenobrocha 248</name>
    <dbReference type="NCBI Taxonomy" id="1043628"/>
    <lineage>
        <taxon>Eukaryota</taxon>
        <taxon>Fungi</taxon>
        <taxon>Dikarya</taxon>
        <taxon>Ascomycota</taxon>
        <taxon>Pezizomycotina</taxon>
        <taxon>Orbiliomycetes</taxon>
        <taxon>Orbiliales</taxon>
        <taxon>Orbiliaceae</taxon>
        <taxon>Drechslerella</taxon>
    </lineage>
</organism>
<evidence type="ECO:0000259" key="2">
    <source>
        <dbReference type="SMART" id="SM00717"/>
    </source>
</evidence>
<dbReference type="SMART" id="SM00717">
    <property type="entry name" value="SANT"/>
    <property type="match status" value="1"/>
</dbReference>
<dbReference type="GO" id="GO:0070898">
    <property type="term" value="P:RNA polymerase III preinitiation complex assembly"/>
    <property type="evidence" value="ECO:0007669"/>
    <property type="project" value="TreeGrafter"/>
</dbReference>
<dbReference type="GO" id="GO:0001156">
    <property type="term" value="F:TFIIIC-class transcription factor complex binding"/>
    <property type="evidence" value="ECO:0007669"/>
    <property type="project" value="TreeGrafter"/>
</dbReference>
<evidence type="ECO:0000256" key="1">
    <source>
        <dbReference type="SAM" id="Coils"/>
    </source>
</evidence>
<dbReference type="GO" id="GO:0000126">
    <property type="term" value="C:transcription factor TFIIIB complex"/>
    <property type="evidence" value="ECO:0007669"/>
    <property type="project" value="TreeGrafter"/>
</dbReference>
<dbReference type="Pfam" id="PF15963">
    <property type="entry name" value="Myb_DNA-bind_7"/>
    <property type="match status" value="1"/>
</dbReference>
<dbReference type="InterPro" id="IPR009057">
    <property type="entry name" value="Homeodomain-like_sf"/>
</dbReference>
<dbReference type="InterPro" id="IPR001005">
    <property type="entry name" value="SANT/Myb"/>
</dbReference>
<dbReference type="HOGENOM" id="CLU_1525116_0_0_1"/>
<proteinExistence type="predicted"/>
<dbReference type="OrthoDB" id="272624at2759"/>
<keyword evidence="4" id="KW-1185">Reference proteome</keyword>
<evidence type="ECO:0000313" key="3">
    <source>
        <dbReference type="EMBL" id="EWC45620.1"/>
    </source>
</evidence>
<protein>
    <recommendedName>
        <fullName evidence="2">Myb-like domain-containing protein</fullName>
    </recommendedName>
</protein>
<accession>W7I9A9</accession>
<name>W7I9A9_9PEZI</name>
<dbReference type="AlphaFoldDB" id="W7I9A9"/>
<reference evidence="3 4" key="1">
    <citation type="submission" date="2013-05" db="EMBL/GenBank/DDBJ databases">
        <title>Drechslerella stenobrocha genome reveals carnivorous origination and mechanical trapping mechanism of predatory fungi.</title>
        <authorList>
            <person name="Liu X."/>
            <person name="Zhang W."/>
            <person name="Liu K."/>
        </authorList>
    </citation>
    <scope>NUCLEOTIDE SEQUENCE [LARGE SCALE GENOMIC DNA]</scope>
    <source>
        <strain evidence="3 4">248</strain>
    </source>
</reference>
<dbReference type="InterPro" id="IPR039467">
    <property type="entry name" value="TFIIIB_B''_Myb"/>
</dbReference>
<feature type="coiled-coil region" evidence="1">
    <location>
        <begin position="93"/>
        <end position="125"/>
    </location>
</feature>
<feature type="domain" description="Myb-like" evidence="2">
    <location>
        <begin position="52"/>
        <end position="100"/>
    </location>
</feature>
<gene>
    <name evidence="3" type="ORF">DRE_05181</name>
</gene>
<dbReference type="PANTHER" id="PTHR22929:SF0">
    <property type="entry name" value="TRANSCRIPTION FACTOR TFIIIB COMPONENT B'' HOMOLOG"/>
    <property type="match status" value="1"/>
</dbReference>
<evidence type="ECO:0000313" key="4">
    <source>
        <dbReference type="Proteomes" id="UP000024837"/>
    </source>
</evidence>
<dbReference type="CDD" id="cd00167">
    <property type="entry name" value="SANT"/>
    <property type="match status" value="1"/>
</dbReference>
<dbReference type="SUPFAM" id="SSF46689">
    <property type="entry name" value="Homeodomain-like"/>
    <property type="match status" value="1"/>
</dbReference>